<dbReference type="InterPro" id="IPR018488">
    <property type="entry name" value="cNMP-bd_CS"/>
</dbReference>
<dbReference type="SMART" id="SM00100">
    <property type="entry name" value="cNMP"/>
    <property type="match status" value="2"/>
</dbReference>
<feature type="domain" description="Cyclic nucleotide-binding" evidence="1">
    <location>
        <begin position="197"/>
        <end position="297"/>
    </location>
</feature>
<sequence>MNNPLQLGLVSFKKGAYITVEGKQTEQFYIIRTGHVHCGKEFEIEEESGGEIFKPGDFFGVVSTMASHNHLETARALTDVTLISVRKDQYSLLIERNTPVAMKIINGFSKKVRMLDEALTRMTFKSSAEIEPPHLFNVAEYYIKQNQYNQAYYSYYQYLKHCPQGDHVKEARIKMEKIKPYATVAYLDVEKSNEFIRQYPKDTMVFSEAEFGPELYIIQKGSIRITKIVDNNEVMLALLKPGDIFGEMALLENKPRSASAIAHETAVLMAVNRSNFKSMVVEQPKIISRLTVLLAERIWSIYKQLENTMIGDPTGRMYDTLLLELEKNRIDPEAKRSYSYPYGPKELVNIVGLTKEAGAQALRKLMDNKKFKIVDNKFFIEDIREVKKNAEYFKTMEKVNRSRQAGSLKS</sequence>
<reference evidence="2 3" key="1">
    <citation type="submission" date="2019-02" db="EMBL/GenBank/DDBJ databases">
        <title>Complete Genome Sequence and Methylome Analysis of free living Spirochaetas.</title>
        <authorList>
            <person name="Fomenkov A."/>
            <person name="Dubinina G."/>
            <person name="Leshcheva N."/>
            <person name="Mikheeva N."/>
            <person name="Grabovich M."/>
            <person name="Vincze T."/>
            <person name="Roberts R.J."/>
        </authorList>
    </citation>
    <scope>NUCLEOTIDE SEQUENCE [LARGE SCALE GENOMIC DNA]</scope>
    <source>
        <strain evidence="2 3">K2</strain>
    </source>
</reference>
<dbReference type="PROSITE" id="PS00889">
    <property type="entry name" value="CNMP_BINDING_2"/>
    <property type="match status" value="1"/>
</dbReference>
<evidence type="ECO:0000313" key="3">
    <source>
        <dbReference type="Proteomes" id="UP000324209"/>
    </source>
</evidence>
<feature type="domain" description="Cyclic nucleotide-binding" evidence="1">
    <location>
        <begin position="7"/>
        <end position="111"/>
    </location>
</feature>
<dbReference type="GO" id="GO:0005829">
    <property type="term" value="C:cytosol"/>
    <property type="evidence" value="ECO:0007669"/>
    <property type="project" value="TreeGrafter"/>
</dbReference>
<dbReference type="InterPro" id="IPR050397">
    <property type="entry name" value="Env_Response_Regulators"/>
</dbReference>
<dbReference type="InterPro" id="IPR000595">
    <property type="entry name" value="cNMP-bd_dom"/>
</dbReference>
<accession>A0A5C1QN66</accession>
<keyword evidence="3" id="KW-1185">Reference proteome</keyword>
<evidence type="ECO:0000313" key="2">
    <source>
        <dbReference type="EMBL" id="QEN08016.1"/>
    </source>
</evidence>
<dbReference type="SUPFAM" id="SSF51206">
    <property type="entry name" value="cAMP-binding domain-like"/>
    <property type="match status" value="2"/>
</dbReference>
<dbReference type="RefSeq" id="WP_149486096.1">
    <property type="nucleotide sequence ID" value="NZ_CP036150.1"/>
</dbReference>
<dbReference type="InterPro" id="IPR014710">
    <property type="entry name" value="RmlC-like_jellyroll"/>
</dbReference>
<evidence type="ECO:0000259" key="1">
    <source>
        <dbReference type="PROSITE" id="PS50042"/>
    </source>
</evidence>
<dbReference type="PANTHER" id="PTHR24567">
    <property type="entry name" value="CRP FAMILY TRANSCRIPTIONAL REGULATORY PROTEIN"/>
    <property type="match status" value="1"/>
</dbReference>
<dbReference type="CDD" id="cd00038">
    <property type="entry name" value="CAP_ED"/>
    <property type="match status" value="2"/>
</dbReference>
<dbReference type="Pfam" id="PF00027">
    <property type="entry name" value="cNMP_binding"/>
    <property type="match status" value="2"/>
</dbReference>
<dbReference type="PANTHER" id="PTHR24567:SF74">
    <property type="entry name" value="HTH-TYPE TRANSCRIPTIONAL REGULATOR ARCR"/>
    <property type="match status" value="1"/>
</dbReference>
<dbReference type="OrthoDB" id="305756at2"/>
<dbReference type="PROSITE" id="PS50042">
    <property type="entry name" value="CNMP_BINDING_3"/>
    <property type="match status" value="2"/>
</dbReference>
<organism evidence="2 3">
    <name type="scientific">Oceanispirochaeta crateris</name>
    <dbReference type="NCBI Taxonomy" id="2518645"/>
    <lineage>
        <taxon>Bacteria</taxon>
        <taxon>Pseudomonadati</taxon>
        <taxon>Spirochaetota</taxon>
        <taxon>Spirochaetia</taxon>
        <taxon>Spirochaetales</taxon>
        <taxon>Spirochaetaceae</taxon>
        <taxon>Oceanispirochaeta</taxon>
    </lineage>
</organism>
<gene>
    <name evidence="2" type="ORF">EXM22_08470</name>
</gene>
<dbReference type="AlphaFoldDB" id="A0A5C1QN66"/>
<dbReference type="Gene3D" id="2.60.120.10">
    <property type="entry name" value="Jelly Rolls"/>
    <property type="match status" value="2"/>
</dbReference>
<proteinExistence type="predicted"/>
<dbReference type="Proteomes" id="UP000324209">
    <property type="component" value="Chromosome"/>
</dbReference>
<protein>
    <submittedName>
        <fullName evidence="2">Crp/Fnr family transcriptional regulator</fullName>
    </submittedName>
</protein>
<dbReference type="KEGG" id="ock:EXM22_08470"/>
<name>A0A5C1QN66_9SPIO</name>
<dbReference type="InterPro" id="IPR018490">
    <property type="entry name" value="cNMP-bd_dom_sf"/>
</dbReference>
<dbReference type="EMBL" id="CP036150">
    <property type="protein sequence ID" value="QEN08016.1"/>
    <property type="molecule type" value="Genomic_DNA"/>
</dbReference>
<dbReference type="GO" id="GO:0003700">
    <property type="term" value="F:DNA-binding transcription factor activity"/>
    <property type="evidence" value="ECO:0007669"/>
    <property type="project" value="TreeGrafter"/>
</dbReference>